<proteinExistence type="predicted"/>
<feature type="non-terminal residue" evidence="2">
    <location>
        <position position="1"/>
    </location>
</feature>
<accession>A0A6J4TSP3</accession>
<evidence type="ECO:0000313" key="2">
    <source>
        <dbReference type="EMBL" id="CAA9531591.1"/>
    </source>
</evidence>
<feature type="compositionally biased region" description="Basic and acidic residues" evidence="1">
    <location>
        <begin position="54"/>
        <end position="68"/>
    </location>
</feature>
<reference evidence="2" key="1">
    <citation type="submission" date="2020-02" db="EMBL/GenBank/DDBJ databases">
        <authorList>
            <person name="Meier V. D."/>
        </authorList>
    </citation>
    <scope>NUCLEOTIDE SEQUENCE</scope>
    <source>
        <strain evidence="2">AVDCRST_MAG73</strain>
    </source>
</reference>
<name>A0A6J4TSP3_9BACT</name>
<evidence type="ECO:0000256" key="1">
    <source>
        <dbReference type="SAM" id="MobiDB-lite"/>
    </source>
</evidence>
<gene>
    <name evidence="2" type="ORF">AVDCRST_MAG73-1004</name>
</gene>
<sequence length="68" mass="7360">GRPPLDPDHHPPRRPRPDRGAGAAADGPPPGLAARRSSRPIHPGRRVPPPPGLPDRRRADLGRRRLAI</sequence>
<feature type="region of interest" description="Disordered" evidence="1">
    <location>
        <begin position="1"/>
        <end position="68"/>
    </location>
</feature>
<protein>
    <submittedName>
        <fullName evidence="2">Uncharacterized protein</fullName>
    </submittedName>
</protein>
<feature type="compositionally biased region" description="Basic and acidic residues" evidence="1">
    <location>
        <begin position="1"/>
        <end position="19"/>
    </location>
</feature>
<feature type="non-terminal residue" evidence="2">
    <location>
        <position position="68"/>
    </location>
</feature>
<feature type="compositionally biased region" description="Basic residues" evidence="1">
    <location>
        <begin position="36"/>
        <end position="45"/>
    </location>
</feature>
<organism evidence="2">
    <name type="scientific">uncultured Thermomicrobiales bacterium</name>
    <dbReference type="NCBI Taxonomy" id="1645740"/>
    <lineage>
        <taxon>Bacteria</taxon>
        <taxon>Pseudomonadati</taxon>
        <taxon>Thermomicrobiota</taxon>
        <taxon>Thermomicrobia</taxon>
        <taxon>Thermomicrobiales</taxon>
        <taxon>environmental samples</taxon>
    </lineage>
</organism>
<dbReference type="EMBL" id="CADCWE010000060">
    <property type="protein sequence ID" value="CAA9531591.1"/>
    <property type="molecule type" value="Genomic_DNA"/>
</dbReference>
<dbReference type="AlphaFoldDB" id="A0A6J4TSP3"/>